<dbReference type="AlphaFoldDB" id="A0A397ENT0"/>
<organism evidence="1 2">
    <name type="scientific">Aphanomyces astaci</name>
    <name type="common">Crayfish plague agent</name>
    <dbReference type="NCBI Taxonomy" id="112090"/>
    <lineage>
        <taxon>Eukaryota</taxon>
        <taxon>Sar</taxon>
        <taxon>Stramenopiles</taxon>
        <taxon>Oomycota</taxon>
        <taxon>Saprolegniomycetes</taxon>
        <taxon>Saprolegniales</taxon>
        <taxon>Verrucalvaceae</taxon>
        <taxon>Aphanomyces</taxon>
    </lineage>
</organism>
<sequence>MAQLFPTADLPALLRRRFPLHASSAWKAQDQTFQNVLRTFFPSTSDQSECKYQLTRVDQSTAELRLGDVAARGVPVACGPRPLQQHAPQFVETKAHRRVLVAMLQSALARQFCGSLGYQSDLFTLFQDMTARDLFQRRATDLHGNTTWEDSPL</sequence>
<dbReference type="Proteomes" id="UP000266196">
    <property type="component" value="Unassembled WGS sequence"/>
</dbReference>
<evidence type="ECO:0000313" key="2">
    <source>
        <dbReference type="Proteomes" id="UP000266196"/>
    </source>
</evidence>
<gene>
    <name evidence="1" type="ORF">DYB31_016054</name>
</gene>
<protein>
    <submittedName>
        <fullName evidence="1">Uncharacterized protein</fullName>
    </submittedName>
</protein>
<dbReference type="EMBL" id="QUTE01015971">
    <property type="protein sequence ID" value="RHY98568.1"/>
    <property type="molecule type" value="Genomic_DNA"/>
</dbReference>
<dbReference type="PANTHER" id="PTHR21610">
    <property type="entry name" value="VON WILLEBRAND FACTOR A DOMAIN-CONTAINING PROTEIN 8"/>
    <property type="match status" value="1"/>
</dbReference>
<proteinExistence type="predicted"/>
<evidence type="ECO:0000313" key="1">
    <source>
        <dbReference type="EMBL" id="RHY98568.1"/>
    </source>
</evidence>
<comment type="caution">
    <text evidence="1">The sequence shown here is derived from an EMBL/GenBank/DDBJ whole genome shotgun (WGS) entry which is preliminary data.</text>
</comment>
<dbReference type="PANTHER" id="PTHR21610:SF9">
    <property type="entry name" value="VON WILLEBRAND FACTOR A DOMAIN-CONTAINING PROTEIN 8"/>
    <property type="match status" value="1"/>
</dbReference>
<dbReference type="GO" id="GO:0005737">
    <property type="term" value="C:cytoplasm"/>
    <property type="evidence" value="ECO:0007669"/>
    <property type="project" value="TreeGrafter"/>
</dbReference>
<name>A0A397ENT0_APHAT</name>
<accession>A0A397ENT0</accession>
<reference evidence="1 2" key="1">
    <citation type="submission" date="2018-08" db="EMBL/GenBank/DDBJ databases">
        <title>Aphanomyces genome sequencing and annotation.</title>
        <authorList>
            <person name="Minardi D."/>
            <person name="Oidtmann B."/>
            <person name="Van Der Giezen M."/>
            <person name="Studholme D.J."/>
        </authorList>
    </citation>
    <scope>NUCLEOTIDE SEQUENCE [LARGE SCALE GENOMIC DNA]</scope>
    <source>
        <strain evidence="1 2">197901</strain>
    </source>
</reference>
<feature type="non-terminal residue" evidence="1">
    <location>
        <position position="153"/>
    </location>
</feature>
<dbReference type="InterPro" id="IPR039891">
    <property type="entry name" value="VWA8"/>
</dbReference>
<dbReference type="VEuPathDB" id="FungiDB:H257_04535"/>